<reference evidence="9 10" key="1">
    <citation type="submission" date="2016-04" db="EMBL/GenBank/DDBJ databases">
        <title>Evolutionary innovation and constraint leading to complex multicellularity in the Ascomycota.</title>
        <authorList>
            <person name="Cisse O."/>
            <person name="Nguyen A."/>
            <person name="Hewitt D.A."/>
            <person name="Jedd G."/>
            <person name="Stajich J.E."/>
        </authorList>
    </citation>
    <scope>NUCLEOTIDE SEQUENCE [LARGE SCALE GENOMIC DNA]</scope>
    <source>
        <strain evidence="9 10">DAH-3</strain>
    </source>
</reference>
<dbReference type="InterPro" id="IPR002130">
    <property type="entry name" value="Cyclophilin-type_PPIase_dom"/>
</dbReference>
<evidence type="ECO:0000256" key="2">
    <source>
        <dbReference type="ARBA" id="ARBA00013194"/>
    </source>
</evidence>
<dbReference type="OrthoDB" id="10264753at2759"/>
<organism evidence="9 10">
    <name type="scientific">Neolecta irregularis (strain DAH-3)</name>
    <dbReference type="NCBI Taxonomy" id="1198029"/>
    <lineage>
        <taxon>Eukaryota</taxon>
        <taxon>Fungi</taxon>
        <taxon>Dikarya</taxon>
        <taxon>Ascomycota</taxon>
        <taxon>Taphrinomycotina</taxon>
        <taxon>Neolectales</taxon>
        <taxon>Neolectaceae</taxon>
        <taxon>Neolecta</taxon>
    </lineage>
</organism>
<evidence type="ECO:0000256" key="4">
    <source>
        <dbReference type="ARBA" id="ARBA00022737"/>
    </source>
</evidence>
<feature type="region of interest" description="Disordered" evidence="7">
    <location>
        <begin position="1"/>
        <end position="32"/>
    </location>
</feature>
<keyword evidence="3" id="KW-0853">WD repeat</keyword>
<name>A0A1U7LK12_NEOID</name>
<sequence length="603" mass="68118">MPASPKKRPAAEHGSSSSEDDVGPNLPLPSRKRKHLAGESTYLGNLPSTPRYTTSFMHKENLSHIIATPTDFIITCSIDGRLKFWKKTATGIDFVKVFRVFMGPFRDVKVSYDGVFVVCIGEEGGVRIFDLIRIDMINLFELGLRPKAACWVYNQDTQGKLIAVSSEQDCNINIYDAMAGGHVISTVSIHRKPVHLMSYNPKYNTTISVDIDGMIEYWTPEGPKPQGLWDLKSSTDLYQFRKSKSIPTVLRISPKNDIFATFSLPDRVLQIWDFSTGKIKKTYLESLSQLETLHSDGAKIYHLDDIEFGKRLAVEREMQKSGCTGDIYFDESGYFLIYSTLYGIKVINTFTDRCRLLLGKDDSIRFDRIAVYQGAPTGKKNVSMQMAASDNPLLEAEADRDPVIFATGWKKNRFYLFTKHDIKLSDRDVFNEKPTILNIENKKEIQKEMGTEAIIHTTFGDIKIRLYPDKAPLAVENFVTLARRGYYDRTIFHRVIRKFMIQGGDPLGDGTGGESIWGRGFKDEFSDLKHDRPFTVSMANAGPSTNGSQFFITTAETNWLDGKHTIFGRATGGLDVISRIERLKTDKLDRPEDPVDIINVDVI</sequence>
<dbReference type="InterPro" id="IPR029000">
    <property type="entry name" value="Cyclophilin-like_dom_sf"/>
</dbReference>
<dbReference type="PROSITE" id="PS50072">
    <property type="entry name" value="CSA_PPIASE_2"/>
    <property type="match status" value="1"/>
</dbReference>
<dbReference type="InterPro" id="IPR001680">
    <property type="entry name" value="WD40_rpt"/>
</dbReference>
<evidence type="ECO:0000256" key="1">
    <source>
        <dbReference type="ARBA" id="ARBA00000971"/>
    </source>
</evidence>
<protein>
    <recommendedName>
        <fullName evidence="2">peptidylprolyl isomerase</fullName>
        <ecNumber evidence="2">5.2.1.8</ecNumber>
    </recommendedName>
</protein>
<dbReference type="GO" id="GO:0003755">
    <property type="term" value="F:peptidyl-prolyl cis-trans isomerase activity"/>
    <property type="evidence" value="ECO:0007669"/>
    <property type="project" value="UniProtKB-KW"/>
</dbReference>
<dbReference type="Gene3D" id="2.130.10.10">
    <property type="entry name" value="YVTN repeat-like/Quinoprotein amine dehydrogenase"/>
    <property type="match status" value="2"/>
</dbReference>
<gene>
    <name evidence="9" type="ORF">NEOLI_003839</name>
</gene>
<dbReference type="GO" id="GO:0006457">
    <property type="term" value="P:protein folding"/>
    <property type="evidence" value="ECO:0007669"/>
    <property type="project" value="InterPro"/>
</dbReference>
<dbReference type="Proteomes" id="UP000186594">
    <property type="component" value="Unassembled WGS sequence"/>
</dbReference>
<dbReference type="PROSITE" id="PS00170">
    <property type="entry name" value="CSA_PPIASE_1"/>
    <property type="match status" value="1"/>
</dbReference>
<dbReference type="Pfam" id="PF00160">
    <property type="entry name" value="Pro_isomerase"/>
    <property type="match status" value="1"/>
</dbReference>
<evidence type="ECO:0000256" key="3">
    <source>
        <dbReference type="ARBA" id="ARBA00022574"/>
    </source>
</evidence>
<evidence type="ECO:0000256" key="6">
    <source>
        <dbReference type="ARBA" id="ARBA00023235"/>
    </source>
</evidence>
<evidence type="ECO:0000256" key="5">
    <source>
        <dbReference type="ARBA" id="ARBA00023110"/>
    </source>
</evidence>
<evidence type="ECO:0000313" key="9">
    <source>
        <dbReference type="EMBL" id="OLL22861.1"/>
    </source>
</evidence>
<evidence type="ECO:0000256" key="7">
    <source>
        <dbReference type="SAM" id="MobiDB-lite"/>
    </source>
</evidence>
<dbReference type="PRINTS" id="PR00153">
    <property type="entry name" value="CSAPPISMRASE"/>
</dbReference>
<keyword evidence="10" id="KW-1185">Reference proteome</keyword>
<keyword evidence="5" id="KW-0697">Rotamase</keyword>
<feature type="domain" description="PPIase cyclophilin-type" evidence="8">
    <location>
        <begin position="456"/>
        <end position="602"/>
    </location>
</feature>
<dbReference type="SUPFAM" id="SSF50978">
    <property type="entry name" value="WD40 repeat-like"/>
    <property type="match status" value="1"/>
</dbReference>
<dbReference type="InterPro" id="IPR020892">
    <property type="entry name" value="Cyclophilin-type_PPIase_CS"/>
</dbReference>
<dbReference type="EMBL" id="LXFE01002681">
    <property type="protein sequence ID" value="OLL22861.1"/>
    <property type="molecule type" value="Genomic_DNA"/>
</dbReference>
<comment type="caution">
    <text evidence="9">The sequence shown here is derived from an EMBL/GenBank/DDBJ whole genome shotgun (WGS) entry which is preliminary data.</text>
</comment>
<dbReference type="FunFam" id="2.40.100.10:FF:000003">
    <property type="entry name" value="Peptidylprolyl isomerase domain and WD repeat-containing 1"/>
    <property type="match status" value="1"/>
</dbReference>
<evidence type="ECO:0000259" key="8">
    <source>
        <dbReference type="PROSITE" id="PS50072"/>
    </source>
</evidence>
<dbReference type="GO" id="GO:0005634">
    <property type="term" value="C:nucleus"/>
    <property type="evidence" value="ECO:0007669"/>
    <property type="project" value="UniProtKB-ARBA"/>
</dbReference>
<accession>A0A1U7LK12</accession>
<dbReference type="PANTHER" id="PTHR45625">
    <property type="entry name" value="PEPTIDYL-PROLYL CIS-TRANS ISOMERASE-RELATED"/>
    <property type="match status" value="1"/>
</dbReference>
<keyword evidence="4" id="KW-0677">Repeat</keyword>
<dbReference type="SMART" id="SM00320">
    <property type="entry name" value="WD40"/>
    <property type="match status" value="4"/>
</dbReference>
<dbReference type="STRING" id="1198029.A0A1U7LK12"/>
<dbReference type="InterPro" id="IPR015943">
    <property type="entry name" value="WD40/YVTN_repeat-like_dom_sf"/>
</dbReference>
<evidence type="ECO:0000313" key="10">
    <source>
        <dbReference type="Proteomes" id="UP000186594"/>
    </source>
</evidence>
<proteinExistence type="predicted"/>
<comment type="catalytic activity">
    <reaction evidence="1">
        <text>[protein]-peptidylproline (omega=180) = [protein]-peptidylproline (omega=0)</text>
        <dbReference type="Rhea" id="RHEA:16237"/>
        <dbReference type="Rhea" id="RHEA-COMP:10747"/>
        <dbReference type="Rhea" id="RHEA-COMP:10748"/>
        <dbReference type="ChEBI" id="CHEBI:83833"/>
        <dbReference type="ChEBI" id="CHEBI:83834"/>
        <dbReference type="EC" id="5.2.1.8"/>
    </reaction>
</comment>
<dbReference type="InterPro" id="IPR044666">
    <property type="entry name" value="Cyclophilin_A-like"/>
</dbReference>
<dbReference type="AlphaFoldDB" id="A0A1U7LK12"/>
<dbReference type="PANTHER" id="PTHR45625:SF4">
    <property type="entry name" value="PEPTIDYLPROLYL ISOMERASE DOMAIN AND WD REPEAT-CONTAINING PROTEIN 1"/>
    <property type="match status" value="1"/>
</dbReference>
<dbReference type="Gene3D" id="2.40.100.10">
    <property type="entry name" value="Cyclophilin-like"/>
    <property type="match status" value="1"/>
</dbReference>
<dbReference type="EC" id="5.2.1.8" evidence="2"/>
<dbReference type="InterPro" id="IPR036322">
    <property type="entry name" value="WD40_repeat_dom_sf"/>
</dbReference>
<keyword evidence="6 9" id="KW-0413">Isomerase</keyword>
<dbReference type="SUPFAM" id="SSF50891">
    <property type="entry name" value="Cyclophilin-like"/>
    <property type="match status" value="1"/>
</dbReference>
<dbReference type="OMA" id="GMVEYWR"/>